<gene>
    <name evidence="2" type="ORF">ALC53_01185</name>
</gene>
<evidence type="ECO:0000313" key="2">
    <source>
        <dbReference type="EMBL" id="KYM92122.1"/>
    </source>
</evidence>
<feature type="region of interest" description="Disordered" evidence="1">
    <location>
        <begin position="62"/>
        <end position="82"/>
    </location>
</feature>
<protein>
    <submittedName>
        <fullName evidence="2">Uncharacterized protein</fullName>
    </submittedName>
</protein>
<dbReference type="AlphaFoldDB" id="A0A195BU65"/>
<accession>A0A195BU65</accession>
<name>A0A195BU65_9HYME</name>
<evidence type="ECO:0000313" key="3">
    <source>
        <dbReference type="Proteomes" id="UP000078540"/>
    </source>
</evidence>
<dbReference type="EMBL" id="KQ976403">
    <property type="protein sequence ID" value="KYM92122.1"/>
    <property type="molecule type" value="Genomic_DNA"/>
</dbReference>
<evidence type="ECO:0000256" key="1">
    <source>
        <dbReference type="SAM" id="MobiDB-lite"/>
    </source>
</evidence>
<dbReference type="Proteomes" id="UP000078540">
    <property type="component" value="Unassembled WGS sequence"/>
</dbReference>
<feature type="compositionally biased region" description="Basic residues" evidence="1">
    <location>
        <begin position="65"/>
        <end position="76"/>
    </location>
</feature>
<proteinExistence type="predicted"/>
<keyword evidence="3" id="KW-1185">Reference proteome</keyword>
<sequence>MFEIYIGLHIAMLLEINKQDRIEWDLFDFDNKNTYPSIRGTSVRILLITSSLCWCVAGADCSRNGKQRPPRSRTTTRSRTGANTRHLLRGLSSLRSLLLPLLGESSHGGGNRTVPLQGATSGSSVRHFFVSLVDVQTVTKFAKQISFMKQTEYLSQFSISRYLPSKLINLVNSRGGDYTLIFRCKRIRLEINNYLSVRYKRHCTGVAHAVETVGTAAVTCPRKNTTTRGRKYSLERGCWMKGGLLRGVTATLCRQRACSRVDCRTQSTQSRKVLGYLASLWEFSQFLQLSNQFNSEIKRTIPSFRFFSSASNRRQINSYFATQGTRPPFSAAPPEFNEKANSTCAILLYTLRSTYSKTVMEVLSHLTCSYAIKSGPDFSGRREVWLFGYTTGNLEVNAIVDSFLCLVNGTKKLVNVLTAVKDIGFDPPVTSAYLRLCSLKSEKKRRFAKDASRTCRTSDLKSSLGDAFSLNKSCNEVPRQTLVTGSPPSSFLKCAKFYVSL</sequence>
<organism evidence="2 3">
    <name type="scientific">Atta colombica</name>
    <dbReference type="NCBI Taxonomy" id="520822"/>
    <lineage>
        <taxon>Eukaryota</taxon>
        <taxon>Metazoa</taxon>
        <taxon>Ecdysozoa</taxon>
        <taxon>Arthropoda</taxon>
        <taxon>Hexapoda</taxon>
        <taxon>Insecta</taxon>
        <taxon>Pterygota</taxon>
        <taxon>Neoptera</taxon>
        <taxon>Endopterygota</taxon>
        <taxon>Hymenoptera</taxon>
        <taxon>Apocrita</taxon>
        <taxon>Aculeata</taxon>
        <taxon>Formicoidea</taxon>
        <taxon>Formicidae</taxon>
        <taxon>Myrmicinae</taxon>
        <taxon>Atta</taxon>
    </lineage>
</organism>
<reference evidence="2 3" key="1">
    <citation type="submission" date="2015-09" db="EMBL/GenBank/DDBJ databases">
        <title>Atta colombica WGS genome.</title>
        <authorList>
            <person name="Nygaard S."/>
            <person name="Hu H."/>
            <person name="Boomsma J."/>
            <person name="Zhang G."/>
        </authorList>
    </citation>
    <scope>NUCLEOTIDE SEQUENCE [LARGE SCALE GENOMIC DNA]</scope>
    <source>
        <strain evidence="2">Treedump-2</strain>
        <tissue evidence="2">Whole body</tissue>
    </source>
</reference>